<reference evidence="11" key="1">
    <citation type="submission" date="2021-06" db="EMBL/GenBank/DDBJ databases">
        <authorList>
            <person name="Kallberg Y."/>
            <person name="Tangrot J."/>
            <person name="Rosling A."/>
        </authorList>
    </citation>
    <scope>NUCLEOTIDE SEQUENCE</scope>
    <source>
        <strain evidence="11">FL130A</strain>
    </source>
</reference>
<dbReference type="Gene3D" id="4.10.49.10">
    <property type="entry name" value="Cytochrome c oxidase subunit VIIc"/>
    <property type="match status" value="1"/>
</dbReference>
<dbReference type="SUPFAM" id="SSF81427">
    <property type="entry name" value="Mitochondrial cytochrome c oxidase subunit VIIc (aka VIIIa)"/>
    <property type="match status" value="1"/>
</dbReference>
<keyword evidence="4 10" id="KW-0812">Transmembrane</keyword>
<keyword evidence="5" id="KW-0999">Mitochondrion inner membrane</keyword>
<evidence type="ECO:0000256" key="5">
    <source>
        <dbReference type="ARBA" id="ARBA00022792"/>
    </source>
</evidence>
<dbReference type="EMBL" id="CAJVPS010001805">
    <property type="protein sequence ID" value="CAG8551086.1"/>
    <property type="molecule type" value="Genomic_DNA"/>
</dbReference>
<dbReference type="PANTHER" id="PTHR13313">
    <property type="entry name" value="CYTOCHROME C OXIDASE SUBUNIT VIIC"/>
    <property type="match status" value="1"/>
</dbReference>
<evidence type="ECO:0000256" key="8">
    <source>
        <dbReference type="ARBA" id="ARBA00023128"/>
    </source>
</evidence>
<feature type="transmembrane region" description="Helical" evidence="10">
    <location>
        <begin position="69"/>
        <end position="92"/>
    </location>
</feature>
<keyword evidence="7 10" id="KW-1133">Transmembrane helix</keyword>
<evidence type="ECO:0000313" key="12">
    <source>
        <dbReference type="Proteomes" id="UP000789508"/>
    </source>
</evidence>
<protein>
    <submittedName>
        <fullName evidence="11">12285_t:CDS:1</fullName>
    </submittedName>
</protein>
<evidence type="ECO:0000256" key="3">
    <source>
        <dbReference type="ARBA" id="ARBA00010514"/>
    </source>
</evidence>
<evidence type="ECO:0000256" key="4">
    <source>
        <dbReference type="ARBA" id="ARBA00022692"/>
    </source>
</evidence>
<organism evidence="11 12">
    <name type="scientific">Ambispora leptoticha</name>
    <dbReference type="NCBI Taxonomy" id="144679"/>
    <lineage>
        <taxon>Eukaryota</taxon>
        <taxon>Fungi</taxon>
        <taxon>Fungi incertae sedis</taxon>
        <taxon>Mucoromycota</taxon>
        <taxon>Glomeromycotina</taxon>
        <taxon>Glomeromycetes</taxon>
        <taxon>Archaeosporales</taxon>
        <taxon>Ambisporaceae</taxon>
        <taxon>Ambispora</taxon>
    </lineage>
</organism>
<name>A0A9N9FRE6_9GLOM</name>
<keyword evidence="8" id="KW-0496">Mitochondrion</keyword>
<comment type="similarity">
    <text evidence="3">Belongs to the cytochrome c oxidase VIIc family.</text>
</comment>
<evidence type="ECO:0000256" key="9">
    <source>
        <dbReference type="ARBA" id="ARBA00023136"/>
    </source>
</evidence>
<comment type="pathway">
    <text evidence="2">Energy metabolism; oxidative phosphorylation.</text>
</comment>
<proteinExistence type="inferred from homology"/>
<accession>A0A9N9FRE6</accession>
<dbReference type="AlphaFoldDB" id="A0A9N9FRE6"/>
<dbReference type="InterPro" id="IPR004202">
    <property type="entry name" value="COX7C/Cox8"/>
</dbReference>
<gene>
    <name evidence="11" type="ORF">ALEPTO_LOCUS5880</name>
</gene>
<evidence type="ECO:0000256" key="2">
    <source>
        <dbReference type="ARBA" id="ARBA00004673"/>
    </source>
</evidence>
<evidence type="ECO:0000256" key="10">
    <source>
        <dbReference type="SAM" id="Phobius"/>
    </source>
</evidence>
<dbReference type="InterPro" id="IPR036636">
    <property type="entry name" value="COX7C/Cox8_sf"/>
</dbReference>
<evidence type="ECO:0000256" key="6">
    <source>
        <dbReference type="ARBA" id="ARBA00022946"/>
    </source>
</evidence>
<dbReference type="Proteomes" id="UP000789508">
    <property type="component" value="Unassembled WGS sequence"/>
</dbReference>
<dbReference type="OrthoDB" id="9974841at2759"/>
<dbReference type="GO" id="GO:0005743">
    <property type="term" value="C:mitochondrial inner membrane"/>
    <property type="evidence" value="ECO:0007669"/>
    <property type="project" value="UniProtKB-SubCell"/>
</dbReference>
<comment type="subcellular location">
    <subcellularLocation>
        <location evidence="1">Mitochondrion inner membrane</location>
        <topology evidence="1">Single-pass membrane protein</topology>
    </subcellularLocation>
</comment>
<comment type="caution">
    <text evidence="11">The sequence shown here is derived from an EMBL/GenBank/DDBJ whole genome shotgun (WGS) entry which is preliminary data.</text>
</comment>
<dbReference type="GO" id="GO:0006123">
    <property type="term" value="P:mitochondrial electron transport, cytochrome c to oxygen"/>
    <property type="evidence" value="ECO:0007669"/>
    <property type="project" value="InterPro"/>
</dbReference>
<dbReference type="Pfam" id="PF02935">
    <property type="entry name" value="COX7C"/>
    <property type="match status" value="1"/>
</dbReference>
<dbReference type="PANTHER" id="PTHR13313:SF0">
    <property type="entry name" value="CYTOCHROME C OXIDASE SUBUNIT 7C, MITOCHONDRIAL"/>
    <property type="match status" value="1"/>
</dbReference>
<keyword evidence="12" id="KW-1185">Reference proteome</keyword>
<evidence type="ECO:0000256" key="1">
    <source>
        <dbReference type="ARBA" id="ARBA00004434"/>
    </source>
</evidence>
<sequence length="108" mass="12069">MNPAALYKYSRLGSTSILNSTAITSFRAQALKRIGNNSNRLVVRHSGSYHFENVNGSHLPFRTDSKLRLAINMVLFLSLGFEIPFIAAIWQFHKAGKPLFHLGPPIES</sequence>
<keyword evidence="6" id="KW-0809">Transit peptide</keyword>
<evidence type="ECO:0000313" key="11">
    <source>
        <dbReference type="EMBL" id="CAG8551086.1"/>
    </source>
</evidence>
<keyword evidence="9 10" id="KW-0472">Membrane</keyword>
<evidence type="ECO:0000256" key="7">
    <source>
        <dbReference type="ARBA" id="ARBA00022989"/>
    </source>
</evidence>
<dbReference type="GO" id="GO:0045277">
    <property type="term" value="C:respiratory chain complex IV"/>
    <property type="evidence" value="ECO:0007669"/>
    <property type="project" value="InterPro"/>
</dbReference>